<reference evidence="4" key="2">
    <citation type="submission" date="2021-08" db="EMBL/GenBank/DDBJ databases">
        <authorList>
            <person name="Eriksson T."/>
        </authorList>
    </citation>
    <scope>NUCLEOTIDE SEQUENCE</scope>
    <source>
        <strain evidence="4">Stoneville</strain>
        <tissue evidence="4">Whole head</tissue>
    </source>
</reference>
<evidence type="ECO:0008006" key="6">
    <source>
        <dbReference type="Google" id="ProtNLM"/>
    </source>
</evidence>
<dbReference type="Pfam" id="PF07491">
    <property type="entry name" value="PPI_Ypi1"/>
    <property type="match status" value="1"/>
</dbReference>
<comment type="similarity">
    <text evidence="1">Belongs to the CoA-transferase III family.</text>
</comment>
<dbReference type="InterPro" id="IPR011107">
    <property type="entry name" value="PPI_Ypi1"/>
</dbReference>
<comment type="caution">
    <text evidence="4">The sequence shown here is derived from an EMBL/GenBank/DDBJ whole genome shotgun (WGS) entry which is preliminary data.</text>
</comment>
<dbReference type="GO" id="GO:0047369">
    <property type="term" value="F:succinate-hydroxymethylglutarate CoA-transferase activity"/>
    <property type="evidence" value="ECO:0007669"/>
    <property type="project" value="TreeGrafter"/>
</dbReference>
<reference evidence="4" key="1">
    <citation type="journal article" date="2020" name="J Insects Food Feed">
        <title>The yellow mealworm (Tenebrio molitor) genome: a resource for the emerging insects as food and feed industry.</title>
        <authorList>
            <person name="Eriksson T."/>
            <person name="Andere A."/>
            <person name="Kelstrup H."/>
            <person name="Emery V."/>
            <person name="Picard C."/>
        </authorList>
    </citation>
    <scope>NUCLEOTIDE SEQUENCE</scope>
    <source>
        <strain evidence="4">Stoneville</strain>
        <tissue evidence="4">Whole head</tissue>
    </source>
</reference>
<dbReference type="InterPro" id="IPR003673">
    <property type="entry name" value="CoA-Trfase_fam_III"/>
</dbReference>
<evidence type="ECO:0000256" key="3">
    <source>
        <dbReference type="SAM" id="MobiDB-lite"/>
    </source>
</evidence>
<protein>
    <recommendedName>
        <fullName evidence="6">Succinate--hydroxymethylglutarate CoA-transferase</fullName>
    </recommendedName>
</protein>
<dbReference type="FunFam" id="3.40.50.10540:FF:000005">
    <property type="entry name" value="succinate--hydroxymethylglutarate CoA-transferase isoform X1"/>
    <property type="match status" value="1"/>
</dbReference>
<dbReference type="AlphaFoldDB" id="A0A8J6H9Q7"/>
<evidence type="ECO:0000313" key="4">
    <source>
        <dbReference type="EMBL" id="KAH0810598.1"/>
    </source>
</evidence>
<dbReference type="Gene3D" id="3.40.50.10540">
    <property type="entry name" value="Crotonobetainyl-coa:carnitine coa-transferase, domain 1"/>
    <property type="match status" value="1"/>
</dbReference>
<accession>A0A8J6H9Q7</accession>
<dbReference type="Proteomes" id="UP000719412">
    <property type="component" value="Unassembled WGS sequence"/>
</dbReference>
<organism evidence="4 5">
    <name type="scientific">Tenebrio molitor</name>
    <name type="common">Yellow mealworm beetle</name>
    <dbReference type="NCBI Taxonomy" id="7067"/>
    <lineage>
        <taxon>Eukaryota</taxon>
        <taxon>Metazoa</taxon>
        <taxon>Ecdysozoa</taxon>
        <taxon>Arthropoda</taxon>
        <taxon>Hexapoda</taxon>
        <taxon>Insecta</taxon>
        <taxon>Pterygota</taxon>
        <taxon>Neoptera</taxon>
        <taxon>Endopterygota</taxon>
        <taxon>Coleoptera</taxon>
        <taxon>Polyphaga</taxon>
        <taxon>Cucujiformia</taxon>
        <taxon>Tenebrionidae</taxon>
        <taxon>Tenebrio</taxon>
    </lineage>
</organism>
<sequence length="514" mass="57108">MLTTAKYLSTHVNLTRLKIANNIFKSIHSRSLHNSPLEGVRVLDLTRIVAGPYCTMILSDLGAEVIKIERPGSGDEARKWGPPFFKNSTETPYFVAVNRNKKSVCVDIKSSRGREILYELAKKSDVLVENYVPGKLDEFKLGYDDLKAIAPQLIYCSITGFGPSGPYRNRPGYDVIAASVGGFLHITGPRGGEPCKAGVAITDLSTGLYAHGAILAALLKRMKTGKGQKIDCNLLSTQVASLINIGSNYLNTGREATRWGTAHASIVPYEAFPTKDGYFTIGAGSDPQFKDLCERLNRPDLPENDKFKTNQLRVKHRDELIEVLNGIISTKTKQELSEIFEGGSFPCGPVNTIKETFDDPHVKEIKLVETMEHPVAGDIRVVGPPVQYSEGGNYIRASPPTLGQHTENVLETLLGYDKDQLAELKKQNDHEVPTLKLRLKKPKNDKKVKWTTETVDNEHMNKKKSKCCCIYEKPRNFDESSSDEDSDDECEHCKGHVEKKKKKPSSRDPVNCES</sequence>
<proteinExistence type="inferred from homology"/>
<dbReference type="GO" id="GO:0004865">
    <property type="term" value="F:protein serine/threonine phosphatase inhibitor activity"/>
    <property type="evidence" value="ECO:0007669"/>
    <property type="project" value="InterPro"/>
</dbReference>
<evidence type="ECO:0000256" key="2">
    <source>
        <dbReference type="ARBA" id="ARBA00022679"/>
    </source>
</evidence>
<dbReference type="EMBL" id="JABDTM020027391">
    <property type="protein sequence ID" value="KAH0810598.1"/>
    <property type="molecule type" value="Genomic_DNA"/>
</dbReference>
<dbReference type="SUPFAM" id="SSF89796">
    <property type="entry name" value="CoA-transferase family III (CaiB/BaiF)"/>
    <property type="match status" value="1"/>
</dbReference>
<dbReference type="Gene3D" id="3.30.1540.10">
    <property type="entry name" value="formyl-coa transferase, domain 3"/>
    <property type="match status" value="1"/>
</dbReference>
<dbReference type="PANTHER" id="PTHR48207">
    <property type="entry name" value="SUCCINATE--HYDROXYMETHYLGLUTARATE COA-TRANSFERASE"/>
    <property type="match status" value="1"/>
</dbReference>
<dbReference type="GO" id="GO:0005739">
    <property type="term" value="C:mitochondrion"/>
    <property type="evidence" value="ECO:0007669"/>
    <property type="project" value="TreeGrafter"/>
</dbReference>
<dbReference type="Pfam" id="PF02515">
    <property type="entry name" value="CoA_transf_3"/>
    <property type="match status" value="1"/>
</dbReference>
<evidence type="ECO:0000313" key="5">
    <source>
        <dbReference type="Proteomes" id="UP000719412"/>
    </source>
</evidence>
<dbReference type="InterPro" id="IPR023606">
    <property type="entry name" value="CoA-Trfase_III_dom_1_sf"/>
</dbReference>
<gene>
    <name evidence="4" type="ORF">GEV33_012194</name>
</gene>
<feature type="compositionally biased region" description="Acidic residues" evidence="3">
    <location>
        <begin position="480"/>
        <end position="490"/>
    </location>
</feature>
<keyword evidence="2" id="KW-0808">Transferase</keyword>
<feature type="region of interest" description="Disordered" evidence="3">
    <location>
        <begin position="475"/>
        <end position="514"/>
    </location>
</feature>
<dbReference type="InterPro" id="IPR044855">
    <property type="entry name" value="CoA-Trfase_III_dom3_sf"/>
</dbReference>
<name>A0A8J6H9Q7_TENMO</name>
<evidence type="ECO:0000256" key="1">
    <source>
        <dbReference type="ARBA" id="ARBA00008383"/>
    </source>
</evidence>
<dbReference type="InterPro" id="IPR050483">
    <property type="entry name" value="CoA-transferase_III_domain"/>
</dbReference>
<dbReference type="PANTHER" id="PTHR48207:SF3">
    <property type="entry name" value="SUCCINATE--HYDROXYMETHYLGLUTARATE COA-TRANSFERASE"/>
    <property type="match status" value="1"/>
</dbReference>
<keyword evidence="5" id="KW-1185">Reference proteome</keyword>